<dbReference type="Gene3D" id="2.60.120.10">
    <property type="entry name" value="Jelly Rolls"/>
    <property type="match status" value="1"/>
</dbReference>
<dbReference type="EMBL" id="CADCTH010000268">
    <property type="protein sequence ID" value="CAA9251651.1"/>
    <property type="molecule type" value="Genomic_DNA"/>
</dbReference>
<name>A0A6J4IGS3_9PSEU</name>
<dbReference type="InterPro" id="IPR014710">
    <property type="entry name" value="RmlC-like_jellyroll"/>
</dbReference>
<gene>
    <name evidence="2" type="ORF">AVDCRST_MAG54-2023</name>
</gene>
<sequence>MPSTTPPGTVRSPADVPAERRDGDTVEVRTVLDGAGYAEPLVHRVLTAAAGRSLPRREDGADELLLVTAGAALLLVDGVTDELTEGTGVLLRAGETWSLDVPEHLELQSVLVPAPPGPWATASARDVPPGPRTRRLGSSALEEATSGREFEVLFDGRRGSRGATQFVGHIPA</sequence>
<dbReference type="AlphaFoldDB" id="A0A6J4IGS3"/>
<proteinExistence type="predicted"/>
<protein>
    <submittedName>
        <fullName evidence="2">Uncharacterized protein</fullName>
    </submittedName>
</protein>
<feature type="non-terminal residue" evidence="2">
    <location>
        <position position="172"/>
    </location>
</feature>
<dbReference type="SUPFAM" id="SSF51182">
    <property type="entry name" value="RmlC-like cupins"/>
    <property type="match status" value="1"/>
</dbReference>
<evidence type="ECO:0000256" key="1">
    <source>
        <dbReference type="SAM" id="MobiDB-lite"/>
    </source>
</evidence>
<reference evidence="2" key="1">
    <citation type="submission" date="2020-02" db="EMBL/GenBank/DDBJ databases">
        <authorList>
            <person name="Meier V. D."/>
        </authorList>
    </citation>
    <scope>NUCLEOTIDE SEQUENCE</scope>
    <source>
        <strain evidence="2">AVDCRST_MAG54</strain>
    </source>
</reference>
<feature type="region of interest" description="Disordered" evidence="1">
    <location>
        <begin position="1"/>
        <end position="24"/>
    </location>
</feature>
<accession>A0A6J4IGS3</accession>
<dbReference type="InterPro" id="IPR011051">
    <property type="entry name" value="RmlC_Cupin_sf"/>
</dbReference>
<organism evidence="2">
    <name type="scientific">uncultured Actinomycetospora sp</name>
    <dbReference type="NCBI Taxonomy" id="1135996"/>
    <lineage>
        <taxon>Bacteria</taxon>
        <taxon>Bacillati</taxon>
        <taxon>Actinomycetota</taxon>
        <taxon>Actinomycetes</taxon>
        <taxon>Pseudonocardiales</taxon>
        <taxon>Pseudonocardiaceae</taxon>
        <taxon>Actinomycetospora</taxon>
        <taxon>environmental samples</taxon>
    </lineage>
</organism>
<evidence type="ECO:0000313" key="2">
    <source>
        <dbReference type="EMBL" id="CAA9251651.1"/>
    </source>
</evidence>